<reference evidence="1" key="1">
    <citation type="submission" date="2020-04" db="EMBL/GenBank/DDBJ databases">
        <authorList>
            <person name="Chiriac C."/>
            <person name="Salcher M."/>
            <person name="Ghai R."/>
            <person name="Kavagutti S V."/>
        </authorList>
    </citation>
    <scope>NUCLEOTIDE SEQUENCE</scope>
</reference>
<evidence type="ECO:0000313" key="1">
    <source>
        <dbReference type="EMBL" id="CAB4130055.1"/>
    </source>
</evidence>
<dbReference type="EMBL" id="LR796237">
    <property type="protein sequence ID" value="CAB4130055.1"/>
    <property type="molecule type" value="Genomic_DNA"/>
</dbReference>
<accession>A0A6J5L7R3</accession>
<gene>
    <name evidence="1" type="ORF">UFOVP116_247</name>
</gene>
<sequence>MSEQLSRMKRLYTESTNVNIKLIQVVQMYEQSLRDAHLTGKTVDSLKQWDDARAALVDILDQPEYENCI</sequence>
<organism evidence="1">
    <name type="scientific">uncultured Caudovirales phage</name>
    <dbReference type="NCBI Taxonomy" id="2100421"/>
    <lineage>
        <taxon>Viruses</taxon>
        <taxon>Duplodnaviria</taxon>
        <taxon>Heunggongvirae</taxon>
        <taxon>Uroviricota</taxon>
        <taxon>Caudoviricetes</taxon>
        <taxon>Peduoviridae</taxon>
        <taxon>Maltschvirus</taxon>
        <taxon>Maltschvirus maltsch</taxon>
    </lineage>
</organism>
<protein>
    <submittedName>
        <fullName evidence="1">Uncharacterized protein</fullName>
    </submittedName>
</protein>
<name>A0A6J5L7R3_9CAUD</name>
<proteinExistence type="predicted"/>